<evidence type="ECO:0000259" key="2">
    <source>
        <dbReference type="Pfam" id="PF13280"/>
    </source>
</evidence>
<evidence type="ECO:0000259" key="3">
    <source>
        <dbReference type="Pfam" id="PF26107"/>
    </source>
</evidence>
<protein>
    <submittedName>
        <fullName evidence="5">Helix-turn-helix transcriptional regulator</fullName>
    </submittedName>
</protein>
<feature type="domain" description="DNA-binding transcriptional repressor CapW winged helix-turn-helix" evidence="4">
    <location>
        <begin position="11"/>
        <end position="91"/>
    </location>
</feature>
<dbReference type="Proteomes" id="UP001596056">
    <property type="component" value="Unassembled WGS sequence"/>
</dbReference>
<dbReference type="PROSITE" id="PS52050">
    <property type="entry name" value="WYL"/>
    <property type="match status" value="1"/>
</dbReference>
<accession>A0ABW0S8S5</accession>
<comment type="caution">
    <text evidence="5">The sequence shown here is derived from an EMBL/GenBank/DDBJ whole genome shotgun (WGS) entry which is preliminary data.</text>
</comment>
<dbReference type="PANTHER" id="PTHR34580:SF3">
    <property type="entry name" value="PROTEIN PAFB"/>
    <property type="match status" value="1"/>
</dbReference>
<feature type="domain" description="WYL" evidence="2">
    <location>
        <begin position="126"/>
        <end position="189"/>
    </location>
</feature>
<dbReference type="PIRSF" id="PIRSF015558">
    <property type="entry name" value="Txn_reg_DeoR_prd"/>
    <property type="match status" value="1"/>
</dbReference>
<dbReference type="Pfam" id="PF26109">
    <property type="entry name" value="WHD_BrxR"/>
    <property type="match status" value="1"/>
</dbReference>
<feature type="region of interest" description="Disordered" evidence="1">
    <location>
        <begin position="279"/>
        <end position="305"/>
    </location>
</feature>
<dbReference type="RefSeq" id="WP_245218503.1">
    <property type="nucleotide sequence ID" value="NZ_JAGGJP010000002.1"/>
</dbReference>
<dbReference type="PANTHER" id="PTHR34580">
    <property type="match status" value="1"/>
</dbReference>
<proteinExistence type="predicted"/>
<gene>
    <name evidence="5" type="ORF">ACFPOC_02575</name>
</gene>
<dbReference type="Pfam" id="PF26107">
    <property type="entry name" value="BrxR_CTD"/>
    <property type="match status" value="1"/>
</dbReference>
<dbReference type="InterPro" id="IPR051534">
    <property type="entry name" value="CBASS_pafABC_assoc_protein"/>
</dbReference>
<evidence type="ECO:0000259" key="4">
    <source>
        <dbReference type="Pfam" id="PF26109"/>
    </source>
</evidence>
<evidence type="ECO:0000256" key="1">
    <source>
        <dbReference type="SAM" id="MobiDB-lite"/>
    </source>
</evidence>
<keyword evidence="6" id="KW-1185">Reference proteome</keyword>
<dbReference type="InterPro" id="IPR026881">
    <property type="entry name" value="WYL_dom"/>
</dbReference>
<dbReference type="Pfam" id="PF13280">
    <property type="entry name" value="WYL"/>
    <property type="match status" value="1"/>
</dbReference>
<dbReference type="InterPro" id="IPR016634">
    <property type="entry name" value="CapW-like"/>
</dbReference>
<name>A0ABW0S8S5_9RHOB</name>
<sequence>MEEQDRRRWGQSRRFEFMEWKLFWEGTLNRGDLEDTFGISTPQASLDLRMYREVTGENTVYDSSEKAYVPSPQIAPRFLRVSADRLLLQLRAWLTGALRREDLWFRSMPPVDITPDITRNVDASCLRRILEAMRSRKGLEVQYQSLTNTRWRIIAPHALAFDGFRWHVRAWACDRGEFRDFVISRIDQIGEAREVDYDARDDLEWSTKVTLKLRPHPRLGDAQRHAIERDYAMIDGYREIEARLSMAYYFIRRMNLDLVDLPPERLQLSLENLSEVQNAMQSAKSESKARIGGRQRRSSLPQASD</sequence>
<organism evidence="5 6">
    <name type="scientific">Rubellimicrobium aerolatum</name>
    <dbReference type="NCBI Taxonomy" id="490979"/>
    <lineage>
        <taxon>Bacteria</taxon>
        <taxon>Pseudomonadati</taxon>
        <taxon>Pseudomonadota</taxon>
        <taxon>Alphaproteobacteria</taxon>
        <taxon>Rhodobacterales</taxon>
        <taxon>Roseobacteraceae</taxon>
        <taxon>Rubellimicrobium</taxon>
    </lineage>
</organism>
<feature type="domain" description="DNA-binding transcriptional repressor CapW C-terminal dimerisation" evidence="3">
    <location>
        <begin position="209"/>
        <end position="276"/>
    </location>
</feature>
<dbReference type="EMBL" id="JBHSNA010000002">
    <property type="protein sequence ID" value="MFC5565297.1"/>
    <property type="molecule type" value="Genomic_DNA"/>
</dbReference>
<dbReference type="InterPro" id="IPR059019">
    <property type="entry name" value="WHD_CapW"/>
</dbReference>
<dbReference type="InterPro" id="IPR059020">
    <property type="entry name" value="CapW_CTD"/>
</dbReference>
<reference evidence="6" key="1">
    <citation type="journal article" date="2019" name="Int. J. Syst. Evol. Microbiol.">
        <title>The Global Catalogue of Microorganisms (GCM) 10K type strain sequencing project: providing services to taxonomists for standard genome sequencing and annotation.</title>
        <authorList>
            <consortium name="The Broad Institute Genomics Platform"/>
            <consortium name="The Broad Institute Genome Sequencing Center for Infectious Disease"/>
            <person name="Wu L."/>
            <person name="Ma J."/>
        </authorList>
    </citation>
    <scope>NUCLEOTIDE SEQUENCE [LARGE SCALE GENOMIC DNA]</scope>
    <source>
        <strain evidence="6">KACC 11588</strain>
    </source>
</reference>
<evidence type="ECO:0000313" key="6">
    <source>
        <dbReference type="Proteomes" id="UP001596056"/>
    </source>
</evidence>
<evidence type="ECO:0000313" key="5">
    <source>
        <dbReference type="EMBL" id="MFC5565297.1"/>
    </source>
</evidence>